<organism evidence="2">
    <name type="scientific">hydrothermal vent metagenome</name>
    <dbReference type="NCBI Taxonomy" id="652676"/>
    <lineage>
        <taxon>unclassified sequences</taxon>
        <taxon>metagenomes</taxon>
        <taxon>ecological metagenomes</taxon>
    </lineage>
</organism>
<reference evidence="2" key="1">
    <citation type="submission" date="2018-06" db="EMBL/GenBank/DDBJ databases">
        <authorList>
            <person name="Zhirakovskaya E."/>
        </authorList>
    </citation>
    <scope>NUCLEOTIDE SEQUENCE</scope>
</reference>
<keyword evidence="1" id="KW-0812">Transmembrane</keyword>
<feature type="non-terminal residue" evidence="2">
    <location>
        <position position="1"/>
    </location>
</feature>
<keyword evidence="1" id="KW-0472">Membrane</keyword>
<evidence type="ECO:0000313" key="2">
    <source>
        <dbReference type="EMBL" id="VAW36536.1"/>
    </source>
</evidence>
<keyword evidence="1" id="KW-1133">Transmembrane helix</keyword>
<protein>
    <submittedName>
        <fullName evidence="2">Uncharacterized protein</fullName>
    </submittedName>
</protein>
<evidence type="ECO:0000256" key="1">
    <source>
        <dbReference type="SAM" id="Phobius"/>
    </source>
</evidence>
<dbReference type="EMBL" id="UOEU01000630">
    <property type="protein sequence ID" value="VAW36536.1"/>
    <property type="molecule type" value="Genomic_DNA"/>
</dbReference>
<gene>
    <name evidence="2" type="ORF">MNBD_CHLOROFLEXI01-3392</name>
</gene>
<accession>A0A3B0VWD9</accession>
<sequence length="39" mass="4193">WGIGFAILALQAESLWPVTIAHLLVNGLGFALFTLLPQT</sequence>
<name>A0A3B0VWD9_9ZZZZ</name>
<proteinExistence type="predicted"/>
<dbReference type="AlphaFoldDB" id="A0A3B0VWD9"/>
<feature type="transmembrane region" description="Helical" evidence="1">
    <location>
        <begin position="15"/>
        <end position="36"/>
    </location>
</feature>